<dbReference type="Proteomes" id="UP000051861">
    <property type="component" value="Unassembled WGS sequence"/>
</dbReference>
<keyword evidence="2" id="KW-0378">Hydrolase</keyword>
<dbReference type="Pfam" id="PF03061">
    <property type="entry name" value="4HBT"/>
    <property type="match status" value="1"/>
</dbReference>
<dbReference type="InterPro" id="IPR006684">
    <property type="entry name" value="YbgC/YbaW"/>
</dbReference>
<sequence>MKHQFKQRIIYKDTDAEGVVYYANYLGFFERGRMELLRSMGVSLKDLSEQKGIAFTITKVECDYHAPALLDDEITIITEILETTSATIVFKQEAMRSEKLLVSAIITACAISLKTFRPARLPRELSSLLE</sequence>
<evidence type="ECO:0000313" key="4">
    <source>
        <dbReference type="EMBL" id="KPJ66736.1"/>
    </source>
</evidence>
<dbReference type="NCBIfam" id="TIGR00051">
    <property type="entry name" value="YbgC/FadM family acyl-CoA thioesterase"/>
    <property type="match status" value="1"/>
</dbReference>
<comment type="similarity">
    <text evidence="1">Belongs to the 4-hydroxybenzoyl-CoA thioesterase family.</text>
</comment>
<dbReference type="Gene3D" id="3.10.129.10">
    <property type="entry name" value="Hotdog Thioesterase"/>
    <property type="match status" value="1"/>
</dbReference>
<evidence type="ECO:0000313" key="5">
    <source>
        <dbReference type="Proteomes" id="UP000051861"/>
    </source>
</evidence>
<dbReference type="EMBL" id="LIZX01000073">
    <property type="protein sequence ID" value="KPJ66736.1"/>
    <property type="molecule type" value="Genomic_DNA"/>
</dbReference>
<dbReference type="CDD" id="cd00586">
    <property type="entry name" value="4HBT"/>
    <property type="match status" value="1"/>
</dbReference>
<dbReference type="InterPro" id="IPR050563">
    <property type="entry name" value="4-hydroxybenzoyl-CoA_TE"/>
</dbReference>
<evidence type="ECO:0000256" key="2">
    <source>
        <dbReference type="ARBA" id="ARBA00022801"/>
    </source>
</evidence>
<dbReference type="InterPro" id="IPR006683">
    <property type="entry name" value="Thioestr_dom"/>
</dbReference>
<protein>
    <recommendedName>
        <fullName evidence="3">Thioesterase domain-containing protein</fullName>
    </recommendedName>
</protein>
<dbReference type="GO" id="GO:0047617">
    <property type="term" value="F:fatty acyl-CoA hydrolase activity"/>
    <property type="evidence" value="ECO:0007669"/>
    <property type="project" value="TreeGrafter"/>
</dbReference>
<reference evidence="4 5" key="1">
    <citation type="journal article" date="2015" name="Microbiome">
        <title>Genomic resolution of linkages in carbon, nitrogen, and sulfur cycling among widespread estuary sediment bacteria.</title>
        <authorList>
            <person name="Baker B.J."/>
            <person name="Lazar C.S."/>
            <person name="Teske A.P."/>
            <person name="Dick G.J."/>
        </authorList>
    </citation>
    <scope>NUCLEOTIDE SEQUENCE [LARGE SCALE GENOMIC DNA]</scope>
    <source>
        <strain evidence="4">DG_54_3</strain>
    </source>
</reference>
<comment type="caution">
    <text evidence="4">The sequence shown here is derived from an EMBL/GenBank/DDBJ whole genome shotgun (WGS) entry which is preliminary data.</text>
</comment>
<dbReference type="PANTHER" id="PTHR31793">
    <property type="entry name" value="4-HYDROXYBENZOYL-COA THIOESTERASE FAMILY MEMBER"/>
    <property type="match status" value="1"/>
</dbReference>
<dbReference type="SUPFAM" id="SSF54637">
    <property type="entry name" value="Thioesterase/thiol ester dehydrase-isomerase"/>
    <property type="match status" value="1"/>
</dbReference>
<name>A0A0S7XW57_UNCSA</name>
<dbReference type="AlphaFoldDB" id="A0A0S7XW57"/>
<dbReference type="PANTHER" id="PTHR31793:SF37">
    <property type="entry name" value="ACYL-COA THIOESTER HYDROLASE YBGC"/>
    <property type="match status" value="1"/>
</dbReference>
<feature type="domain" description="Thioesterase" evidence="3">
    <location>
        <begin position="18"/>
        <end position="100"/>
    </location>
</feature>
<gene>
    <name evidence="4" type="ORF">AMJ44_07960</name>
</gene>
<accession>A0A0S7XW57</accession>
<dbReference type="PIRSF" id="PIRSF003230">
    <property type="entry name" value="YbgC"/>
    <property type="match status" value="1"/>
</dbReference>
<evidence type="ECO:0000259" key="3">
    <source>
        <dbReference type="Pfam" id="PF03061"/>
    </source>
</evidence>
<evidence type="ECO:0000256" key="1">
    <source>
        <dbReference type="ARBA" id="ARBA00005953"/>
    </source>
</evidence>
<proteinExistence type="inferred from homology"/>
<dbReference type="InterPro" id="IPR029069">
    <property type="entry name" value="HotDog_dom_sf"/>
</dbReference>
<organism evidence="4 5">
    <name type="scientific">candidate division WOR-1 bacterium DG_54_3</name>
    <dbReference type="NCBI Taxonomy" id="1703775"/>
    <lineage>
        <taxon>Bacteria</taxon>
        <taxon>Bacillati</taxon>
        <taxon>Saganbacteria</taxon>
    </lineage>
</organism>